<dbReference type="SMART" id="SM00066">
    <property type="entry name" value="GAL4"/>
    <property type="match status" value="1"/>
</dbReference>
<dbReference type="CDD" id="cd12148">
    <property type="entry name" value="fungal_TF_MHR"/>
    <property type="match status" value="1"/>
</dbReference>
<organism evidence="4 5">
    <name type="scientific">Colletotrichum scovillei</name>
    <dbReference type="NCBI Taxonomy" id="1209932"/>
    <lineage>
        <taxon>Eukaryota</taxon>
        <taxon>Fungi</taxon>
        <taxon>Dikarya</taxon>
        <taxon>Ascomycota</taxon>
        <taxon>Pezizomycotina</taxon>
        <taxon>Sordariomycetes</taxon>
        <taxon>Hypocreomycetidae</taxon>
        <taxon>Glomerellales</taxon>
        <taxon>Glomerellaceae</taxon>
        <taxon>Colletotrichum</taxon>
        <taxon>Colletotrichum acutatum species complex</taxon>
    </lineage>
</organism>
<dbReference type="InterPro" id="IPR001138">
    <property type="entry name" value="Zn2Cys6_DnaBD"/>
</dbReference>
<feature type="domain" description="Zn(2)-C6 fungal-type" evidence="3">
    <location>
        <begin position="111"/>
        <end position="140"/>
    </location>
</feature>
<dbReference type="CDD" id="cd00067">
    <property type="entry name" value="GAL4"/>
    <property type="match status" value="1"/>
</dbReference>
<reference evidence="4" key="1">
    <citation type="submission" date="2021-05" db="EMBL/GenBank/DDBJ databases">
        <title>Comparative genomics of three Colletotrichum scovillei strains and genetic complementation revealed genes involved fungal growth and virulence on chili pepper.</title>
        <authorList>
            <person name="Hsieh D.-K."/>
            <person name="Chuang S.-C."/>
            <person name="Chen C.-Y."/>
            <person name="Chao Y.-T."/>
            <person name="Lu M.-Y.J."/>
            <person name="Lee M.-H."/>
            <person name="Shih M.-C."/>
        </authorList>
    </citation>
    <scope>NUCLEOTIDE SEQUENCE</scope>
    <source>
        <strain evidence="4">Coll-153</strain>
    </source>
</reference>
<keyword evidence="5" id="KW-1185">Reference proteome</keyword>
<evidence type="ECO:0000256" key="2">
    <source>
        <dbReference type="ARBA" id="ARBA00023242"/>
    </source>
</evidence>
<dbReference type="InterPro" id="IPR050987">
    <property type="entry name" value="AtrR-like"/>
</dbReference>
<name>A0A9P7QRU9_9PEZI</name>
<proteinExistence type="predicted"/>
<evidence type="ECO:0000313" key="5">
    <source>
        <dbReference type="Proteomes" id="UP000699042"/>
    </source>
</evidence>
<dbReference type="EMBL" id="JAESDN010000014">
    <property type="protein sequence ID" value="KAG7041840.1"/>
    <property type="molecule type" value="Genomic_DNA"/>
</dbReference>
<protein>
    <recommendedName>
        <fullName evidence="3">Zn(2)-C6 fungal-type domain-containing protein</fullName>
    </recommendedName>
</protein>
<dbReference type="GO" id="GO:0003677">
    <property type="term" value="F:DNA binding"/>
    <property type="evidence" value="ECO:0007669"/>
    <property type="project" value="InterPro"/>
</dbReference>
<dbReference type="Pfam" id="PF04082">
    <property type="entry name" value="Fungal_trans"/>
    <property type="match status" value="1"/>
</dbReference>
<dbReference type="Proteomes" id="UP000699042">
    <property type="component" value="Unassembled WGS sequence"/>
</dbReference>
<comment type="caution">
    <text evidence="4">The sequence shown here is derived from an EMBL/GenBank/DDBJ whole genome shotgun (WGS) entry which is preliminary data.</text>
</comment>
<accession>A0A9P7QRU9</accession>
<dbReference type="SUPFAM" id="SSF57701">
    <property type="entry name" value="Zn2/Cys6 DNA-binding domain"/>
    <property type="match status" value="1"/>
</dbReference>
<keyword evidence="2" id="KW-0539">Nucleus</keyword>
<dbReference type="InterPro" id="IPR007219">
    <property type="entry name" value="XnlR_reg_dom"/>
</dbReference>
<gene>
    <name evidence="4" type="ORF">JMJ77_012356</name>
</gene>
<evidence type="ECO:0000313" key="4">
    <source>
        <dbReference type="EMBL" id="KAG7041840.1"/>
    </source>
</evidence>
<evidence type="ECO:0000256" key="1">
    <source>
        <dbReference type="ARBA" id="ARBA00022723"/>
    </source>
</evidence>
<evidence type="ECO:0000259" key="3">
    <source>
        <dbReference type="PROSITE" id="PS50048"/>
    </source>
</evidence>
<sequence length="757" mass="83207">MAPMNSTGDWYSRSAAGAELGPSAGRTAPHPLLIQISDLAHRRRWTFVYTSLLGLLGGRHYIPTDGMSLSPCNGDRGVREEIPRLLPQQLDTASGSCIQARIAGMDSRATACDLCRLRKVRCDKSVPCFNCRQSSQDCTFTGAGQKPKVPRQRVHVSLQYEEKIDLLDKRLASIESLLLRQQQREASTQCSCSGLTPEKALSEVPLSVKDTPHIATEYDAADEAPPVEGPSSLRFQMAATRRLTESAAIELGASCYVNAVASAHRVVGSQSPAGCSQRHLAQKPVTYRNMPLPPIAAVIGVLRQLKDNPPSSFFVLRCFLPCSDFIDLCRNVYFSVDDYTAIDFIIVNSGLHYLFTEYFCPPSVGQSELRKQSLAWGAMCRNALTAAVATIDAGLSAKAKNVQALILGTTHAIEMAKPWLAWRLICFAAQLCMAAGFHDESLIVADDESTRNAKALLFWHVYGLEKSLALRVGRASMIGDSDIDIPKGLNLVCLPRLWDKVVPFWVSNASIHSKIYDLLYSRSAQLVSQEDLSDRADGLLADLKLIEPVSVVNSRVASANSTKPTTKLEDVLAISAKVMYYTTGTLICRARTSRASVPSFSPDCLAYARATIDAHLECVPLMSGDLHIVNLYLHWRLLQTPFIPLLVVFCHIVETQDTRDAQRLKCFADSLEEGADLSPSATDFYDITRQLYMIAEKHIETSSEQDWAAVPSLSTLGLTQFYPANAMGGNYQLAAEHVQSNQDMEMMFGGEQVMGFF</sequence>
<dbReference type="PROSITE" id="PS50048">
    <property type="entry name" value="ZN2_CY6_FUNGAL_2"/>
    <property type="match status" value="1"/>
</dbReference>
<dbReference type="SMART" id="SM00906">
    <property type="entry name" value="Fungal_trans"/>
    <property type="match status" value="1"/>
</dbReference>
<keyword evidence="1" id="KW-0479">Metal-binding</keyword>
<dbReference type="GO" id="GO:0000981">
    <property type="term" value="F:DNA-binding transcription factor activity, RNA polymerase II-specific"/>
    <property type="evidence" value="ECO:0007669"/>
    <property type="project" value="InterPro"/>
</dbReference>
<dbReference type="Gene3D" id="4.10.240.10">
    <property type="entry name" value="Zn(2)-C6 fungal-type DNA-binding domain"/>
    <property type="match status" value="1"/>
</dbReference>
<dbReference type="InterPro" id="IPR036864">
    <property type="entry name" value="Zn2-C6_fun-type_DNA-bd_sf"/>
</dbReference>
<dbReference type="PANTHER" id="PTHR46910">
    <property type="entry name" value="TRANSCRIPTION FACTOR PDR1"/>
    <property type="match status" value="1"/>
</dbReference>
<dbReference type="PANTHER" id="PTHR46910:SF5">
    <property type="entry name" value="ZN(II)2CYS6 TRANSCRIPTION FACTOR (EUROFUNG)"/>
    <property type="match status" value="1"/>
</dbReference>
<dbReference type="PROSITE" id="PS00463">
    <property type="entry name" value="ZN2_CY6_FUNGAL_1"/>
    <property type="match status" value="1"/>
</dbReference>
<dbReference type="Pfam" id="PF00172">
    <property type="entry name" value="Zn_clus"/>
    <property type="match status" value="1"/>
</dbReference>
<dbReference type="GO" id="GO:0008270">
    <property type="term" value="F:zinc ion binding"/>
    <property type="evidence" value="ECO:0007669"/>
    <property type="project" value="InterPro"/>
</dbReference>
<dbReference type="GO" id="GO:0006351">
    <property type="term" value="P:DNA-templated transcription"/>
    <property type="evidence" value="ECO:0007669"/>
    <property type="project" value="InterPro"/>
</dbReference>
<dbReference type="AlphaFoldDB" id="A0A9P7QRU9"/>